<dbReference type="PANTHER" id="PTHR43991">
    <property type="entry name" value="WD REPEAT PROTEIN (AFU_ORTHOLOGUE AFUA_8G05640)-RELATED"/>
    <property type="match status" value="1"/>
</dbReference>
<dbReference type="Gene3D" id="2.130.10.10">
    <property type="entry name" value="YVTN repeat-like/Quinoprotein amine dehydrogenase"/>
    <property type="match status" value="1"/>
</dbReference>
<comment type="caution">
    <text evidence="2">The sequence shown here is derived from an EMBL/GenBank/DDBJ whole genome shotgun (WGS) entry which is preliminary data.</text>
</comment>
<accession>A0A392N4U6</accession>
<evidence type="ECO:0000313" key="3">
    <source>
        <dbReference type="Proteomes" id="UP000265520"/>
    </source>
</evidence>
<protein>
    <submittedName>
        <fullName evidence="2">WD-repeat protein-like protein</fullName>
    </submittedName>
</protein>
<dbReference type="SUPFAM" id="SSF50960">
    <property type="entry name" value="TolB, C-terminal domain"/>
    <property type="match status" value="1"/>
</dbReference>
<dbReference type="PANTHER" id="PTHR43991:SF38">
    <property type="entry name" value="OS02G0721600 PROTEIN"/>
    <property type="match status" value="1"/>
</dbReference>
<name>A0A392N4U6_9FABA</name>
<keyword evidence="1" id="KW-0853">WD repeat</keyword>
<reference evidence="2 3" key="1">
    <citation type="journal article" date="2018" name="Front. Plant Sci.">
        <title>Red Clover (Trifolium pratense) and Zigzag Clover (T. medium) - A Picture of Genomic Similarities and Differences.</title>
        <authorList>
            <person name="Dluhosova J."/>
            <person name="Istvanek J."/>
            <person name="Nedelnik J."/>
            <person name="Repkova J."/>
        </authorList>
    </citation>
    <scope>NUCLEOTIDE SEQUENCE [LARGE SCALE GENOMIC DNA]</scope>
    <source>
        <strain evidence="3">cv. 10/8</strain>
        <tissue evidence="2">Leaf</tissue>
    </source>
</reference>
<organism evidence="2 3">
    <name type="scientific">Trifolium medium</name>
    <dbReference type="NCBI Taxonomy" id="97028"/>
    <lineage>
        <taxon>Eukaryota</taxon>
        <taxon>Viridiplantae</taxon>
        <taxon>Streptophyta</taxon>
        <taxon>Embryophyta</taxon>
        <taxon>Tracheophyta</taxon>
        <taxon>Spermatophyta</taxon>
        <taxon>Magnoliopsida</taxon>
        <taxon>eudicotyledons</taxon>
        <taxon>Gunneridae</taxon>
        <taxon>Pentapetalae</taxon>
        <taxon>rosids</taxon>
        <taxon>fabids</taxon>
        <taxon>Fabales</taxon>
        <taxon>Fabaceae</taxon>
        <taxon>Papilionoideae</taxon>
        <taxon>50 kb inversion clade</taxon>
        <taxon>NPAAA clade</taxon>
        <taxon>Hologalegina</taxon>
        <taxon>IRL clade</taxon>
        <taxon>Trifolieae</taxon>
        <taxon>Trifolium</taxon>
    </lineage>
</organism>
<gene>
    <name evidence="2" type="ORF">A2U01_0015726</name>
</gene>
<keyword evidence="3" id="KW-1185">Reference proteome</keyword>
<evidence type="ECO:0000313" key="2">
    <source>
        <dbReference type="EMBL" id="MCH94761.1"/>
    </source>
</evidence>
<dbReference type="PROSITE" id="PS50294">
    <property type="entry name" value="WD_REPEATS_REGION"/>
    <property type="match status" value="1"/>
</dbReference>
<feature type="repeat" description="WD" evidence="1">
    <location>
        <begin position="5"/>
        <end position="40"/>
    </location>
</feature>
<dbReference type="PROSITE" id="PS50082">
    <property type="entry name" value="WD_REPEATS_2"/>
    <property type="match status" value="1"/>
</dbReference>
<sequence length="145" mass="16740">GFDHLRCHLDYYYASVWHPEGYKFATGNQDRSCRVWDARNVGHPLFLLKGNIGATNAIRFSSDGKFMAMEESVDYVHIYDVEREFEFQQEIDFFGNTSGISFSPDTQSFFIGISLCPNHDTNFFLLRILVFQVLHFAGSCLYVLI</sequence>
<dbReference type="InterPro" id="IPR015943">
    <property type="entry name" value="WD40/YVTN_repeat-like_dom_sf"/>
</dbReference>
<proteinExistence type="predicted"/>
<feature type="non-terminal residue" evidence="2">
    <location>
        <position position="1"/>
    </location>
</feature>
<dbReference type="Pfam" id="PF00400">
    <property type="entry name" value="WD40"/>
    <property type="match status" value="1"/>
</dbReference>
<dbReference type="InterPro" id="IPR001680">
    <property type="entry name" value="WD40_rpt"/>
</dbReference>
<dbReference type="EMBL" id="LXQA010028080">
    <property type="protein sequence ID" value="MCH94761.1"/>
    <property type="molecule type" value="Genomic_DNA"/>
</dbReference>
<dbReference type="AlphaFoldDB" id="A0A392N4U6"/>
<dbReference type="Proteomes" id="UP000265520">
    <property type="component" value="Unassembled WGS sequence"/>
</dbReference>
<evidence type="ECO:0000256" key="1">
    <source>
        <dbReference type="PROSITE-ProRule" id="PRU00221"/>
    </source>
</evidence>